<dbReference type="KEGG" id="aco:Amico_1666"/>
<reference evidence="1 2" key="1">
    <citation type="journal article" date="2010" name="Stand. Genomic Sci.">
        <title>Complete genome sequence of Aminobacterium colombiense type strain (ALA-1).</title>
        <authorList>
            <person name="Chertkov O."/>
            <person name="Sikorski J."/>
            <person name="Brambilla E."/>
            <person name="Lapidus A."/>
            <person name="Copeland A."/>
            <person name="Glavina Del Rio T."/>
            <person name="Nolan M."/>
            <person name="Lucas S."/>
            <person name="Tice H."/>
            <person name="Cheng J.F."/>
            <person name="Han C."/>
            <person name="Detter J.C."/>
            <person name="Bruce D."/>
            <person name="Tapia R."/>
            <person name="Goodwin L."/>
            <person name="Pitluck S."/>
            <person name="Liolios K."/>
            <person name="Ivanova N."/>
            <person name="Mavromatis K."/>
            <person name="Ovchinnikova G."/>
            <person name="Pati A."/>
            <person name="Chen A."/>
            <person name="Palaniappan K."/>
            <person name="Land M."/>
            <person name="Hauser L."/>
            <person name="Chang Y.J."/>
            <person name="Jeffries C.D."/>
            <person name="Spring S."/>
            <person name="Rohde M."/>
            <person name="Goker M."/>
            <person name="Bristow J."/>
            <person name="Eisen J.A."/>
            <person name="Markowitz V."/>
            <person name="Hugenholtz P."/>
            <person name="Kyrpides N.C."/>
            <person name="Klenk H.P."/>
        </authorList>
    </citation>
    <scope>NUCLEOTIDE SEQUENCE [LARGE SCALE GENOMIC DNA]</scope>
    <source>
        <strain evidence="2">DSM 12261 / ALA-1</strain>
    </source>
</reference>
<dbReference type="AlphaFoldDB" id="D5EGV0"/>
<keyword evidence="2" id="KW-1185">Reference proteome</keyword>
<protein>
    <submittedName>
        <fullName evidence="1">Uncharacterized protein</fullName>
    </submittedName>
</protein>
<proteinExistence type="predicted"/>
<name>D5EGV0_AMICL</name>
<dbReference type="EMBL" id="CP001997">
    <property type="protein sequence ID" value="ADE57782.1"/>
    <property type="molecule type" value="Genomic_DNA"/>
</dbReference>
<dbReference type="Proteomes" id="UP000002366">
    <property type="component" value="Chromosome"/>
</dbReference>
<sequence>MQSNSRTIAIMVQNSMMMCMCGGPPDVVDAA</sequence>
<gene>
    <name evidence="1" type="ordered locus">Amico_1666</name>
</gene>
<dbReference type="HOGENOM" id="CLU_3394775_0_0_0"/>
<accession>D5EGV0</accession>
<dbReference type="STRING" id="572547.Amico_1666"/>
<evidence type="ECO:0000313" key="2">
    <source>
        <dbReference type="Proteomes" id="UP000002366"/>
    </source>
</evidence>
<evidence type="ECO:0000313" key="1">
    <source>
        <dbReference type="EMBL" id="ADE57782.1"/>
    </source>
</evidence>
<organism evidence="1 2">
    <name type="scientific">Aminobacterium colombiense (strain DSM 12261 / ALA-1)</name>
    <dbReference type="NCBI Taxonomy" id="572547"/>
    <lineage>
        <taxon>Bacteria</taxon>
        <taxon>Thermotogati</taxon>
        <taxon>Synergistota</taxon>
        <taxon>Synergistia</taxon>
        <taxon>Synergistales</taxon>
        <taxon>Aminobacteriaceae</taxon>
        <taxon>Aminobacterium</taxon>
    </lineage>
</organism>